<dbReference type="PROSITE" id="PS51272">
    <property type="entry name" value="SLH"/>
    <property type="match status" value="2"/>
</dbReference>
<evidence type="ECO:0000313" key="4">
    <source>
        <dbReference type="EMBL" id="ACV61349.1"/>
    </source>
</evidence>
<name>C8W4Z7_DESAS</name>
<feature type="domain" description="SLH" evidence="3">
    <location>
        <begin position="623"/>
        <end position="684"/>
    </location>
</feature>
<dbReference type="Pfam" id="PF16244">
    <property type="entry name" value="DUF4901"/>
    <property type="match status" value="2"/>
</dbReference>
<keyword evidence="1" id="KW-0677">Repeat</keyword>
<dbReference type="InterPro" id="IPR001119">
    <property type="entry name" value="SLH_dom"/>
</dbReference>
<dbReference type="EMBL" id="CP001720">
    <property type="protein sequence ID" value="ACV61349.1"/>
    <property type="molecule type" value="Genomic_DNA"/>
</dbReference>
<dbReference type="RefSeq" id="WP_015756070.1">
    <property type="nucleotide sequence ID" value="NC_013216.1"/>
</dbReference>
<organism evidence="4 5">
    <name type="scientific">Desulfofarcimen acetoxidans (strain ATCC 49208 / DSM 771 / KCTC 5769 / VKM B-1644 / 5575)</name>
    <name type="common">Desulfotomaculum acetoxidans</name>
    <dbReference type="NCBI Taxonomy" id="485916"/>
    <lineage>
        <taxon>Bacteria</taxon>
        <taxon>Bacillati</taxon>
        <taxon>Bacillota</taxon>
        <taxon>Clostridia</taxon>
        <taxon>Eubacteriales</taxon>
        <taxon>Peptococcaceae</taxon>
        <taxon>Desulfofarcimen</taxon>
    </lineage>
</organism>
<keyword evidence="5" id="KW-1185">Reference proteome</keyword>
<evidence type="ECO:0000256" key="1">
    <source>
        <dbReference type="ARBA" id="ARBA00022737"/>
    </source>
</evidence>
<dbReference type="KEGG" id="dae:Dtox_0410"/>
<evidence type="ECO:0000313" key="5">
    <source>
        <dbReference type="Proteomes" id="UP000002217"/>
    </source>
</evidence>
<accession>C8W4Z7</accession>
<feature type="chain" id="PRO_5002991943" evidence="2">
    <location>
        <begin position="26"/>
        <end position="750"/>
    </location>
</feature>
<gene>
    <name evidence="4" type="ordered locus">Dtox_0410</name>
</gene>
<dbReference type="STRING" id="485916.Dtox_0410"/>
<dbReference type="OrthoDB" id="2473368at2"/>
<proteinExistence type="predicted"/>
<keyword evidence="2" id="KW-0732">Signal</keyword>
<dbReference type="eggNOG" id="ENOG502ZA5A">
    <property type="taxonomic scope" value="Bacteria"/>
</dbReference>
<dbReference type="HOGENOM" id="CLU_019560_0_0_9"/>
<dbReference type="Proteomes" id="UP000002217">
    <property type="component" value="Chromosome"/>
</dbReference>
<protein>
    <submittedName>
        <fullName evidence="4">S-layer domain protein</fullName>
    </submittedName>
</protein>
<dbReference type="Pfam" id="PF00395">
    <property type="entry name" value="SLH"/>
    <property type="match status" value="1"/>
</dbReference>
<feature type="domain" description="SLH" evidence="3">
    <location>
        <begin position="687"/>
        <end position="750"/>
    </location>
</feature>
<reference evidence="4 5" key="1">
    <citation type="journal article" date="2009" name="Stand. Genomic Sci.">
        <title>Complete genome sequence of Desulfotomaculum acetoxidans type strain (5575).</title>
        <authorList>
            <person name="Spring S."/>
            <person name="Lapidus A."/>
            <person name="Schroder M."/>
            <person name="Gleim D."/>
            <person name="Sims D."/>
            <person name="Meincke L."/>
            <person name="Glavina Del Rio T."/>
            <person name="Tice H."/>
            <person name="Copeland A."/>
            <person name="Cheng J.F."/>
            <person name="Lucas S."/>
            <person name="Chen F."/>
            <person name="Nolan M."/>
            <person name="Bruce D."/>
            <person name="Goodwin L."/>
            <person name="Pitluck S."/>
            <person name="Ivanova N."/>
            <person name="Mavromatis K."/>
            <person name="Mikhailova N."/>
            <person name="Pati A."/>
            <person name="Chen A."/>
            <person name="Palaniappan K."/>
            <person name="Land M."/>
            <person name="Hauser L."/>
            <person name="Chang Y.J."/>
            <person name="Jeffries C.D."/>
            <person name="Chain P."/>
            <person name="Saunders E."/>
            <person name="Brettin T."/>
            <person name="Detter J.C."/>
            <person name="Goker M."/>
            <person name="Bristow J."/>
            <person name="Eisen J.A."/>
            <person name="Markowitz V."/>
            <person name="Hugenholtz P."/>
            <person name="Kyrpides N.C."/>
            <person name="Klenk H.P."/>
            <person name="Han C."/>
        </authorList>
    </citation>
    <scope>NUCLEOTIDE SEQUENCE [LARGE SCALE GENOMIC DNA]</scope>
    <source>
        <strain evidence="5">ATCC 49208 / DSM 771 / VKM B-1644</strain>
    </source>
</reference>
<evidence type="ECO:0000256" key="2">
    <source>
        <dbReference type="SAM" id="SignalP"/>
    </source>
</evidence>
<evidence type="ECO:0000259" key="3">
    <source>
        <dbReference type="PROSITE" id="PS51272"/>
    </source>
</evidence>
<dbReference type="AlphaFoldDB" id="C8W4Z7"/>
<feature type="signal peptide" evidence="2">
    <location>
        <begin position="1"/>
        <end position="25"/>
    </location>
</feature>
<sequence>MRRKAFCFSAVLLFGSLLMSTAASAEQTASQIVIKQVTVTEAKKLPPASEEKKDSPRISEDEALKIIKSAFPEIIGESKPDMQLDFEDYHGRNVWRINNYERMYHGPGMPAGYDASLDADTGEILSMNRRNNTPTETRGIIQKQEAQKIAEQFIQKLQPERFKNLQLQKSPTENYYPLPSLNMVYRFHWARVENGLKIDYDGINVSVDALSGEVASFDMNWRPEVKLPAAGTPVPAKALIEKATNELGMALIYQVPYRNYTGKPPEANLIYQLNTRELMFNAANGKAVDNQGREKDIKDIGMFEDIPKISGVNNPPDSPGQRITVEKARSTAERFFRSLGIEGEVEMGGGGSSMGGPFGNQEFWSFEIVQKDSSRYYPGSQVGIDRATGRVVNYYERGPETQAETGSPKISQEEALAKADSFIKNVAPEYSPYLAPEKNQVDMYGIGNEQGYGFHFYRVVNGIPFPLDGIHIGISSDGKIRDYHCEWHKVSFPAVQNTLAPGEAAGKWLELSPLQLTYFIPREGEKPGRQAILVYRPDNDGFSAIDALTGKPVAYDGQPVNKTSGSGYDYKQSWAAQYLEILAGSGILPSPEQFSPTGAVKKRDAARLIIAAMGNYYDYDEKREQQFLDINPEDPDFKAIQAGAILGVYDEGGNFNPEQPFTRLTLARWMVNAMGYAEIAKINNNIASSYKDIASLSATDRNYIGLAQGLGIMRGDETGLFKPSDSVTWEELAAVAINSAPKMRNKSGMW</sequence>
<dbReference type="InterPro" id="IPR032599">
    <property type="entry name" value="YcdB/YcdC_rep_domain"/>
</dbReference>